<dbReference type="GeneID" id="116417212"/>
<name>A0A7M7Q206_NASVI</name>
<dbReference type="InParanoid" id="A0A7M7Q206"/>
<dbReference type="EnsemblMetazoa" id="XM_031923179">
    <property type="protein sequence ID" value="XP_031779039"/>
    <property type="gene ID" value="LOC116416133"/>
</dbReference>
<dbReference type="Proteomes" id="UP000002358">
    <property type="component" value="Chromosome 3"/>
</dbReference>
<dbReference type="KEGG" id="nvi:116416392"/>
<dbReference type="EnsemblMetazoa" id="XM_031924772">
    <property type="protein sequence ID" value="XP_031780632"/>
    <property type="gene ID" value="LOC116416392"/>
</dbReference>
<dbReference type="GeneID" id="116416133"/>
<dbReference type="RefSeq" id="XP_031780632.1">
    <property type="nucleotide sequence ID" value="XM_031924772.2"/>
</dbReference>
<dbReference type="GeneID" id="116416054"/>
<dbReference type="OrthoDB" id="7600614at2759"/>
<reference evidence="2" key="1">
    <citation type="submission" date="2021-01" db="UniProtKB">
        <authorList>
            <consortium name="EnsemblMetazoa"/>
        </authorList>
    </citation>
    <scope>IDENTIFICATION</scope>
</reference>
<dbReference type="EnsemblMetazoa" id="XM_031929207">
    <property type="protein sequence ID" value="XP_031785067"/>
    <property type="gene ID" value="LOC116417212"/>
</dbReference>
<dbReference type="KEGG" id="nvi:116416054"/>
<dbReference type="GeneID" id="116416392"/>
<protein>
    <recommendedName>
        <fullName evidence="4">USP domain-containing protein</fullName>
    </recommendedName>
</protein>
<evidence type="ECO:0000313" key="3">
    <source>
        <dbReference type="Proteomes" id="UP000002358"/>
    </source>
</evidence>
<organism evidence="2 3">
    <name type="scientific">Nasonia vitripennis</name>
    <name type="common">Parasitic wasp</name>
    <dbReference type="NCBI Taxonomy" id="7425"/>
    <lineage>
        <taxon>Eukaryota</taxon>
        <taxon>Metazoa</taxon>
        <taxon>Ecdysozoa</taxon>
        <taxon>Arthropoda</taxon>
        <taxon>Hexapoda</taxon>
        <taxon>Insecta</taxon>
        <taxon>Pterygota</taxon>
        <taxon>Neoptera</taxon>
        <taxon>Endopterygota</taxon>
        <taxon>Hymenoptera</taxon>
        <taxon>Apocrita</taxon>
        <taxon>Proctotrupomorpha</taxon>
        <taxon>Chalcidoidea</taxon>
        <taxon>Pteromalidae</taxon>
        <taxon>Pteromalinae</taxon>
        <taxon>Nasonia</taxon>
    </lineage>
</organism>
<dbReference type="RefSeq" id="XP_031779039.1">
    <property type="nucleotide sequence ID" value="XM_031923179.1"/>
</dbReference>
<dbReference type="EnsemblMetazoa" id="XM_031922371">
    <property type="protein sequence ID" value="XP_031778231"/>
    <property type="gene ID" value="LOC116416054"/>
</dbReference>
<accession>A0A7M7Q206</accession>
<dbReference type="EnsemblMetazoa" id="XM_031927407">
    <property type="protein sequence ID" value="XP_031783267"/>
    <property type="gene ID" value="LOC116416930"/>
</dbReference>
<dbReference type="KEGG" id="nvi:116416930"/>
<evidence type="ECO:0000313" key="2">
    <source>
        <dbReference type="EnsemblMetazoa" id="XP_031780632"/>
    </source>
</evidence>
<evidence type="ECO:0000256" key="1">
    <source>
        <dbReference type="SAM" id="MobiDB-lite"/>
    </source>
</evidence>
<dbReference type="RefSeq" id="XP_031785067.1">
    <property type="nucleotide sequence ID" value="XM_031929207.2"/>
</dbReference>
<dbReference type="KEGG" id="nvi:116416133"/>
<sequence>MGKRGKPCLVPHEDRIEEMRKHEICTANGKLKKESDPVWQLICDNIKKRDCKKIINVRNLYRYVQINSKKILAEINITNALDTIEDTVKDTINDSQLADERDEESILIEMRKDVFYKPAIREICTFPLSVLHWTIEAIDFSKDLGKDILYMFSLIGTFCKPFMAPDGHVSKPINLYALGTVVSNTFVPLCQLSTEDYSTSLFNKFFGENIRSGLAIPKFLVLDYYTHHYLTANEVFNEYLPYEEYLLLCYDYLTGKAQILPRVIIYTHNRFLIIKIKYWECINRIQLPSVKRFHLYCVIVLSLQQNLDDFQRNLKSIFIVSSSQYQSKITHENFELIKLQIQELNVETLYSNEELEKIENKFKQIVDLDNVIKINCDKCKCIKDFIENIFIEANQIMITQNDQSCENNVFYNPQFCEELMKLCMEFVLWSNIIQQNSITSSSCDFTALLDSYKVDFDRYLSLKFESTPRLNEYLLKNIDYENEKLEYLRKIIHSEASRKTKDKYFDYSYMQYEENWMGLNNYRVKAKEENNSENSSSSDDESILDTNNDSDGVDFEEVSLNINTFIDSVCQDNNDNHISHTHAVISEKLVPIENENTKVESQYVHDKHDNEIFQQNAVTKQNNNTSKSNKKVQKSESAIAKNNFNRGKFLRPCEDIYLLQQKPTQSSIKRQVIKNSNQSTSNKINKQRRILATSSPFDSLLEILTSAYCNIQKFQNFITQPTNYTIEEITEEFFNILQKYVENFNFRQLSSLRVKFVDKLCGSASQKFCWRQSIGEFYKRIMPSTIIDKYECNQCNIISYRHEKCINMSSTEIMSENYIENIIKHLHIPDKCDKCGHKIFIADFKIQNILCIDIEDTVKNSGSCLLKLGELVSHIKIEEQSFILMGIIGFQEPLGEQTTRHYFACCRGIQGFWLKYDNTEESSKPIRISDKAASLNGAILIYIEFDNKV</sequence>
<dbReference type="RefSeq" id="XP_031783267.1">
    <property type="nucleotide sequence ID" value="XM_031927407.2"/>
</dbReference>
<keyword evidence="3" id="KW-1185">Reference proteome</keyword>
<feature type="region of interest" description="Disordered" evidence="1">
    <location>
        <begin position="527"/>
        <end position="550"/>
    </location>
</feature>
<dbReference type="RefSeq" id="XP_031778231.1">
    <property type="nucleotide sequence ID" value="XM_031922371.2"/>
</dbReference>
<dbReference type="AlphaFoldDB" id="A0A7M7Q206"/>
<dbReference type="GeneID" id="116416930"/>
<evidence type="ECO:0008006" key="4">
    <source>
        <dbReference type="Google" id="ProtNLM"/>
    </source>
</evidence>
<dbReference type="Proteomes" id="UP000002358">
    <property type="component" value="Chromosome 4"/>
</dbReference>
<dbReference type="KEGG" id="nvi:116417212"/>
<dbReference type="Proteomes" id="UP000002358">
    <property type="component" value="Chromosome 2"/>
</dbReference>
<proteinExistence type="predicted"/>